<dbReference type="Gene3D" id="3.40.50.1980">
    <property type="entry name" value="Nitrogenase molybdenum iron protein domain"/>
    <property type="match status" value="4"/>
</dbReference>
<dbReference type="Proteomes" id="UP000008956">
    <property type="component" value="Chromosome"/>
</dbReference>
<protein>
    <submittedName>
        <fullName evidence="2">Nitrogenase molybdenum-iron protein, alpha and beta chains</fullName>
    </submittedName>
</protein>
<gene>
    <name evidence="2" type="ORF">RTO_03620</name>
</gene>
<dbReference type="Pfam" id="PF00148">
    <property type="entry name" value="Oxidored_nitro"/>
    <property type="match status" value="2"/>
</dbReference>
<reference evidence="2 3" key="1">
    <citation type="submission" date="2010-03" db="EMBL/GenBank/DDBJ databases">
        <title>The genome sequence of Ruminococcus torques L2-14.</title>
        <authorList>
            <consortium name="metaHIT consortium -- http://www.metahit.eu/"/>
            <person name="Pajon A."/>
            <person name="Turner K."/>
            <person name="Parkhill J."/>
            <person name="Duncan S."/>
            <person name="Flint H."/>
        </authorList>
    </citation>
    <scope>NUCLEOTIDE SEQUENCE [LARGE SCALE GENOMIC DNA]</scope>
    <source>
        <strain evidence="2 3">L2-14</strain>
    </source>
</reference>
<proteinExistence type="predicted"/>
<dbReference type="HOGENOM" id="CLU_341574_0_0_9"/>
<dbReference type="KEGG" id="rto:RTO_03620"/>
<evidence type="ECO:0000313" key="2">
    <source>
        <dbReference type="EMBL" id="CBL25133.1"/>
    </source>
</evidence>
<dbReference type="InterPro" id="IPR049939">
    <property type="entry name" value="NifE-like"/>
</dbReference>
<evidence type="ECO:0000313" key="3">
    <source>
        <dbReference type="Proteomes" id="UP000008956"/>
    </source>
</evidence>
<organism evidence="2 3">
    <name type="scientific">[Ruminococcus] torques L2-14</name>
    <dbReference type="NCBI Taxonomy" id="657313"/>
    <lineage>
        <taxon>Bacteria</taxon>
        <taxon>Bacillati</taxon>
        <taxon>Bacillota</taxon>
        <taxon>Clostridia</taxon>
        <taxon>Lachnospirales</taxon>
        <taxon>Lachnospiraceae</taxon>
        <taxon>Mediterraneibacter</taxon>
    </lineage>
</organism>
<name>D4M1M1_9FIRM</name>
<dbReference type="GO" id="GO:0016491">
    <property type="term" value="F:oxidoreductase activity"/>
    <property type="evidence" value="ECO:0007669"/>
    <property type="project" value="InterPro"/>
</dbReference>
<dbReference type="AlphaFoldDB" id="D4M1M1"/>
<dbReference type="PANTHER" id="PTHR42956">
    <property type="entry name" value="NITROGENASE IRON-MOLYBDENUM COFACTOR BIOSYNTHESIS PROTEIN NIFE"/>
    <property type="match status" value="1"/>
</dbReference>
<evidence type="ECO:0000259" key="1">
    <source>
        <dbReference type="Pfam" id="PF00148"/>
    </source>
</evidence>
<sequence length="830" mass="92916">MKKAYFCTAEELEQRGKDNLPKQFQSGEHLIYSSPATLAFNSPGAEGFGVKRAGLAVPGSIMLIVAPGCCGRNTSMISSMKEYNNRFFYLCMDETDIVTGRHLKKIPKAVASICESLEKKPSVVMICITCVDALLGTDMERVCRKAEEKAGLPVRPCYMYALTREGRKPPMVHVRQSLYSLLEPGRKKGNVVNLLGYFSPLVDDCELYTLLQEAGVKTIHEISRCEDFEEYKKMSEANFNLVLHPEARFAAEDFHGRLKIPFIELRRLYQIDKIGSQYQAFGAALGIEFHAEEQKKQAQEAIERFREVCPDPVFAIGECANADPFELSLALVKYGFKVAEIYGTITGENFIYIRQLKKLSQQTKIFSNMEPTMLYYDPSESGVTLTIGKDACYYHPNTKGIHWNEERQPFGYAGVRRLFEALKQAVTEQTEGNVLQKQVEVIGSKSQEAIAEQSQESLFKEEVDKKEDVYVRGLWKGLTPFAPDQSGAASVFYELGGILVICDAGGCTGNVCGFDEPRWFGERSAIFSAGLRDMDAILGRDDRLVAKLADAAEKIDANFAAVIGTPVPAVIATDYRALQRMCEKKTNLPILTVDTNGMELYDVGEEKAWLTLFKTFAGKDVASQKEASEEDDSSKKMKIGVLGLTPHDVSDLNIEEKFRKSENGNTHYICYGMRAGIDKVKTAGSADKNLVVAPAALETAKYLEKEFGTPYEVGYPFVDELIPELDYERKKILIIHQQVIANAIRQEIRIRSDEQQNTEVTVASWFMMKSEFSEEGDLSLKEEKDYCKLVQNGNYDIVFADENMRGLVPGFKGTFVNVRHFAVSGKLQES</sequence>
<dbReference type="PANTHER" id="PTHR42956:SF1">
    <property type="entry name" value="NITROGENASE IRON-MOLYBDENUM COFACTOR BIOSYNTHESIS PROTEIN NIFE"/>
    <property type="match status" value="1"/>
</dbReference>
<reference evidence="2 3" key="2">
    <citation type="submission" date="2010-03" db="EMBL/GenBank/DDBJ databases">
        <authorList>
            <person name="Pajon A."/>
        </authorList>
    </citation>
    <scope>NUCLEOTIDE SEQUENCE [LARGE SCALE GENOMIC DNA]</scope>
    <source>
        <strain evidence="2 3">L2-14</strain>
    </source>
</reference>
<feature type="domain" description="Nitrogenase/oxidoreductase component 1" evidence="1">
    <location>
        <begin position="48"/>
        <end position="422"/>
    </location>
</feature>
<dbReference type="InterPro" id="IPR000510">
    <property type="entry name" value="Nase/OxRdtase_comp1"/>
</dbReference>
<feature type="domain" description="Nitrogenase/oxidoreductase component 1" evidence="1">
    <location>
        <begin position="517"/>
        <end position="713"/>
    </location>
</feature>
<dbReference type="STRING" id="33039.ERS852502_00389"/>
<dbReference type="EMBL" id="FP929055">
    <property type="protein sequence ID" value="CBL25133.1"/>
    <property type="molecule type" value="Genomic_DNA"/>
</dbReference>
<accession>D4M1M1</accession>
<dbReference type="SUPFAM" id="SSF53807">
    <property type="entry name" value="Helical backbone' metal receptor"/>
    <property type="match status" value="2"/>
</dbReference>
<dbReference type="PATRIC" id="fig|657313.3.peg.41"/>